<reference evidence="2" key="1">
    <citation type="submission" date="2023-06" db="EMBL/GenBank/DDBJ databases">
        <authorList>
            <person name="Delattre M."/>
        </authorList>
    </citation>
    <scope>NUCLEOTIDE SEQUENCE</scope>
    <source>
        <strain evidence="2">AF72</strain>
    </source>
</reference>
<sequence length="129" mass="14353">MKLLSLISFATLLAAGASCGCETFAMTFTERVATLFWDRSAYYAIITEFQNWVTANVPDPYNYDNALYAQQFITVLTSYEQGGLASSVPSTPPTDADTEQYSYWIFGLTACVNGLYNDYATYQPIIQQA</sequence>
<name>A0AA36DA26_9BILA</name>
<feature type="non-terminal residue" evidence="2">
    <location>
        <position position="129"/>
    </location>
</feature>
<organism evidence="2 3">
    <name type="scientific">Mesorhabditis spiculigera</name>
    <dbReference type="NCBI Taxonomy" id="96644"/>
    <lineage>
        <taxon>Eukaryota</taxon>
        <taxon>Metazoa</taxon>
        <taxon>Ecdysozoa</taxon>
        <taxon>Nematoda</taxon>
        <taxon>Chromadorea</taxon>
        <taxon>Rhabditida</taxon>
        <taxon>Rhabditina</taxon>
        <taxon>Rhabditomorpha</taxon>
        <taxon>Rhabditoidea</taxon>
        <taxon>Rhabditidae</taxon>
        <taxon>Mesorhabditinae</taxon>
        <taxon>Mesorhabditis</taxon>
    </lineage>
</organism>
<dbReference type="Proteomes" id="UP001177023">
    <property type="component" value="Unassembled WGS sequence"/>
</dbReference>
<keyword evidence="3" id="KW-1185">Reference proteome</keyword>
<keyword evidence="1" id="KW-0732">Signal</keyword>
<proteinExistence type="predicted"/>
<gene>
    <name evidence="2" type="ORF">MSPICULIGERA_LOCUS21011</name>
</gene>
<evidence type="ECO:0000256" key="1">
    <source>
        <dbReference type="SAM" id="SignalP"/>
    </source>
</evidence>
<evidence type="ECO:0000313" key="3">
    <source>
        <dbReference type="Proteomes" id="UP001177023"/>
    </source>
</evidence>
<dbReference type="PROSITE" id="PS51257">
    <property type="entry name" value="PROKAR_LIPOPROTEIN"/>
    <property type="match status" value="1"/>
</dbReference>
<comment type="caution">
    <text evidence="2">The sequence shown here is derived from an EMBL/GenBank/DDBJ whole genome shotgun (WGS) entry which is preliminary data.</text>
</comment>
<feature type="chain" id="PRO_5041269073" evidence="1">
    <location>
        <begin position="20"/>
        <end position="129"/>
    </location>
</feature>
<dbReference type="EMBL" id="CATQJA010002664">
    <property type="protein sequence ID" value="CAJ0582881.1"/>
    <property type="molecule type" value="Genomic_DNA"/>
</dbReference>
<accession>A0AA36DA26</accession>
<protein>
    <submittedName>
        <fullName evidence="2">Uncharacterized protein</fullName>
    </submittedName>
</protein>
<dbReference type="AlphaFoldDB" id="A0AA36DA26"/>
<feature type="signal peptide" evidence="1">
    <location>
        <begin position="1"/>
        <end position="19"/>
    </location>
</feature>
<evidence type="ECO:0000313" key="2">
    <source>
        <dbReference type="EMBL" id="CAJ0582881.1"/>
    </source>
</evidence>